<dbReference type="Pfam" id="PF09832">
    <property type="entry name" value="DUF2059"/>
    <property type="match status" value="1"/>
</dbReference>
<evidence type="ECO:0000259" key="2">
    <source>
        <dbReference type="Pfam" id="PF09832"/>
    </source>
</evidence>
<feature type="signal peptide" evidence="1">
    <location>
        <begin position="1"/>
        <end position="30"/>
    </location>
</feature>
<reference evidence="3 4" key="1">
    <citation type="submission" date="2017-08" db="EMBL/GenBank/DDBJ databases">
        <title>Infants hospitalized years apart are colonized by the same room-sourced microbial strains.</title>
        <authorList>
            <person name="Brooks B."/>
            <person name="Olm M.R."/>
            <person name="Firek B.A."/>
            <person name="Baker R."/>
            <person name="Thomas B.C."/>
            <person name="Morowitz M.J."/>
            <person name="Banfield J.F."/>
        </authorList>
    </citation>
    <scope>NUCLEOTIDE SEQUENCE [LARGE SCALE GENOMIC DNA]</scope>
    <source>
        <strain evidence="3">S2_005_001_R2_27</strain>
    </source>
</reference>
<feature type="chain" id="PRO_5015970539" description="DUF2059 domain-containing protein" evidence="1">
    <location>
        <begin position="31"/>
        <end position="190"/>
    </location>
</feature>
<dbReference type="AlphaFoldDB" id="A0A2W5QYW3"/>
<evidence type="ECO:0000313" key="4">
    <source>
        <dbReference type="Proteomes" id="UP000248887"/>
    </source>
</evidence>
<organism evidence="3 4">
    <name type="scientific">Ancylobacter novellus</name>
    <name type="common">Thiobacillus novellus</name>
    <dbReference type="NCBI Taxonomy" id="921"/>
    <lineage>
        <taxon>Bacteria</taxon>
        <taxon>Pseudomonadati</taxon>
        <taxon>Pseudomonadota</taxon>
        <taxon>Alphaproteobacteria</taxon>
        <taxon>Hyphomicrobiales</taxon>
        <taxon>Xanthobacteraceae</taxon>
        <taxon>Ancylobacter</taxon>
    </lineage>
</organism>
<evidence type="ECO:0000313" key="3">
    <source>
        <dbReference type="EMBL" id="PZQ82396.1"/>
    </source>
</evidence>
<dbReference type="InterPro" id="IPR018637">
    <property type="entry name" value="DUF2059"/>
</dbReference>
<comment type="caution">
    <text evidence="3">The sequence shown here is derived from an EMBL/GenBank/DDBJ whole genome shotgun (WGS) entry which is preliminary data.</text>
</comment>
<gene>
    <name evidence="3" type="ORF">DI549_11595</name>
</gene>
<protein>
    <recommendedName>
        <fullName evidence="2">DUF2059 domain-containing protein</fullName>
    </recommendedName>
</protein>
<accession>A0A2W5QYW3</accession>
<evidence type="ECO:0000256" key="1">
    <source>
        <dbReference type="SAM" id="SignalP"/>
    </source>
</evidence>
<keyword evidence="1" id="KW-0732">Signal</keyword>
<name>A0A2W5QYW3_ANCNO</name>
<dbReference type="EMBL" id="QFQD01000032">
    <property type="protein sequence ID" value="PZQ82396.1"/>
    <property type="molecule type" value="Genomic_DNA"/>
</dbReference>
<feature type="domain" description="DUF2059" evidence="2">
    <location>
        <begin position="116"/>
        <end position="173"/>
    </location>
</feature>
<proteinExistence type="predicted"/>
<dbReference type="Proteomes" id="UP000248887">
    <property type="component" value="Unassembled WGS sequence"/>
</dbReference>
<sequence length="190" mass="20971">MRVAFVGRDGKRLVCASLAALVLTAGSAFAQQQAPFQMSQAATTGATKVAEPSAAQMKLANELLVANGEASSFDSLIPGIIEQAAGSFVQANPDLIRELREVSKALAPQYDSRRNEIVQILARAYAQQFSEAELTELLTFYRSPVGRKLVERRQQMLDEGMRGIQTWSAQFAREMEVKVREEMKKRGFTI</sequence>